<comment type="caution">
    <text evidence="1">The sequence shown here is derived from an EMBL/GenBank/DDBJ whole genome shotgun (WGS) entry which is preliminary data.</text>
</comment>
<evidence type="ECO:0000313" key="1">
    <source>
        <dbReference type="EMBL" id="MEQ2203494.1"/>
    </source>
</evidence>
<keyword evidence="2" id="KW-1185">Reference proteome</keyword>
<proteinExistence type="predicted"/>
<accession>A0ABV0R5S4</accession>
<evidence type="ECO:0000313" key="2">
    <source>
        <dbReference type="Proteomes" id="UP001434883"/>
    </source>
</evidence>
<name>A0ABV0R5S4_9TELE</name>
<reference evidence="1 2" key="1">
    <citation type="submission" date="2021-06" db="EMBL/GenBank/DDBJ databases">
        <authorList>
            <person name="Palmer J.M."/>
        </authorList>
    </citation>
    <scope>NUCLEOTIDE SEQUENCE [LARGE SCALE GENOMIC DNA]</scope>
    <source>
        <strain evidence="1 2">XC_2019</strain>
        <tissue evidence="1">Muscle</tissue>
    </source>
</reference>
<dbReference type="Proteomes" id="UP001434883">
    <property type="component" value="Unassembled WGS sequence"/>
</dbReference>
<organism evidence="1 2">
    <name type="scientific">Xenoophorus captivus</name>
    <dbReference type="NCBI Taxonomy" id="1517983"/>
    <lineage>
        <taxon>Eukaryota</taxon>
        <taxon>Metazoa</taxon>
        <taxon>Chordata</taxon>
        <taxon>Craniata</taxon>
        <taxon>Vertebrata</taxon>
        <taxon>Euteleostomi</taxon>
        <taxon>Actinopterygii</taxon>
        <taxon>Neopterygii</taxon>
        <taxon>Teleostei</taxon>
        <taxon>Neoteleostei</taxon>
        <taxon>Acanthomorphata</taxon>
        <taxon>Ovalentaria</taxon>
        <taxon>Atherinomorphae</taxon>
        <taxon>Cyprinodontiformes</taxon>
        <taxon>Goodeidae</taxon>
        <taxon>Xenoophorus</taxon>
    </lineage>
</organism>
<gene>
    <name evidence="1" type="ORF">XENOCAPTIV_030945</name>
</gene>
<protein>
    <submittedName>
        <fullName evidence="1">Uncharacterized protein</fullName>
    </submittedName>
</protein>
<dbReference type="EMBL" id="JAHRIN010034597">
    <property type="protein sequence ID" value="MEQ2203494.1"/>
    <property type="molecule type" value="Genomic_DNA"/>
</dbReference>
<sequence>MVVGSVDRCISLGLITGEFKRSLQPALRRLSVNQLWLPQCSGFHSSSLSGNQNSSRLLRTSFQQAASLLLALSASSISKPCSTSIVLPIQESTPCAVLTILLNHNHLTGSSSALCSPPKNTHLVPDSPFPWIKLISMKPPCISGPRLHHLPPWRSIYSPPS</sequence>